<dbReference type="InterPro" id="IPR036928">
    <property type="entry name" value="AS_sf"/>
</dbReference>
<dbReference type="PANTHER" id="PTHR46072:SF2">
    <property type="entry name" value="AMIDASE (EUROFUNG)"/>
    <property type="match status" value="1"/>
</dbReference>
<dbReference type="EMBL" id="JAQQWE010000006">
    <property type="protein sequence ID" value="KAK7947821.1"/>
    <property type="molecule type" value="Genomic_DNA"/>
</dbReference>
<dbReference type="Gene3D" id="3.90.1300.10">
    <property type="entry name" value="Amidase signature (AS) domain"/>
    <property type="match status" value="2"/>
</dbReference>
<evidence type="ECO:0000313" key="4">
    <source>
        <dbReference type="EMBL" id="KAK7947821.1"/>
    </source>
</evidence>
<dbReference type="InterPro" id="IPR023631">
    <property type="entry name" value="Amidase_dom"/>
</dbReference>
<proteinExistence type="inferred from homology"/>
<sequence length="213" mass="23756">MHTSEYMNWQIATRDRPPSELIWEISAEELIRAYIGRACEAQRKVKATPGSSWMQTNCLTEFCFDDAIDQARQLDKFKQEHGVLIGPLHGVPVSFKDQFNAKGLDSTLGYVGPCRVGHVSGAHAETTWGYSHRKDEPPPEYHGEPPIGSKTYPWWLLGRRGSLARSRRLSDRLGTDIGGSIRIPSHMNGLWGLKPSVGTLDTLALAPYHADMA</sequence>
<dbReference type="SUPFAM" id="SSF75304">
    <property type="entry name" value="Amidase signature (AS) enzymes"/>
    <property type="match status" value="1"/>
</dbReference>
<evidence type="ECO:0000313" key="5">
    <source>
        <dbReference type="Proteomes" id="UP001391051"/>
    </source>
</evidence>
<dbReference type="Proteomes" id="UP001391051">
    <property type="component" value="Unassembled WGS sequence"/>
</dbReference>
<name>A0ABR1Q5I7_9PEZI</name>
<comment type="caution">
    <text evidence="4">The sequence shown here is derived from an EMBL/GenBank/DDBJ whole genome shotgun (WGS) entry which is preliminary data.</text>
</comment>
<dbReference type="RefSeq" id="XP_066697327.1">
    <property type="nucleotide sequence ID" value="XM_066844929.1"/>
</dbReference>
<feature type="domain" description="Amidase" evidence="3">
    <location>
        <begin position="55"/>
        <end position="111"/>
    </location>
</feature>
<protein>
    <recommendedName>
        <fullName evidence="3">Amidase domain-containing protein</fullName>
    </recommendedName>
</protein>
<reference evidence="4 5" key="1">
    <citation type="submission" date="2023-01" db="EMBL/GenBank/DDBJ databases">
        <title>Analysis of 21 Apiospora genomes using comparative genomics revels a genus with tremendous synthesis potential of carbohydrate active enzymes and secondary metabolites.</title>
        <authorList>
            <person name="Sorensen T."/>
        </authorList>
    </citation>
    <scope>NUCLEOTIDE SEQUENCE [LARGE SCALE GENOMIC DNA]</scope>
    <source>
        <strain evidence="4 5">CBS 24483</strain>
    </source>
</reference>
<evidence type="ECO:0000256" key="2">
    <source>
        <dbReference type="ARBA" id="ARBA00022801"/>
    </source>
</evidence>
<feature type="domain" description="Amidase" evidence="3">
    <location>
        <begin position="173"/>
        <end position="209"/>
    </location>
</feature>
<accession>A0ABR1Q5I7</accession>
<dbReference type="PANTHER" id="PTHR46072">
    <property type="entry name" value="AMIDASE-RELATED-RELATED"/>
    <property type="match status" value="1"/>
</dbReference>
<keyword evidence="5" id="KW-1185">Reference proteome</keyword>
<dbReference type="Pfam" id="PF01425">
    <property type="entry name" value="Amidase"/>
    <property type="match status" value="2"/>
</dbReference>
<evidence type="ECO:0000259" key="3">
    <source>
        <dbReference type="Pfam" id="PF01425"/>
    </source>
</evidence>
<dbReference type="GeneID" id="92077991"/>
<comment type="similarity">
    <text evidence="1">Belongs to the amidase family.</text>
</comment>
<evidence type="ECO:0000256" key="1">
    <source>
        <dbReference type="ARBA" id="ARBA00009199"/>
    </source>
</evidence>
<keyword evidence="2" id="KW-0378">Hydrolase</keyword>
<organism evidence="4 5">
    <name type="scientific">Apiospora aurea</name>
    <dbReference type="NCBI Taxonomy" id="335848"/>
    <lineage>
        <taxon>Eukaryota</taxon>
        <taxon>Fungi</taxon>
        <taxon>Dikarya</taxon>
        <taxon>Ascomycota</taxon>
        <taxon>Pezizomycotina</taxon>
        <taxon>Sordariomycetes</taxon>
        <taxon>Xylariomycetidae</taxon>
        <taxon>Amphisphaeriales</taxon>
        <taxon>Apiosporaceae</taxon>
        <taxon>Apiospora</taxon>
    </lineage>
</organism>
<gene>
    <name evidence="4" type="ORF">PG986_008707</name>
</gene>